<keyword evidence="3" id="KW-1185">Reference proteome</keyword>
<evidence type="ECO:0000256" key="1">
    <source>
        <dbReference type="SAM" id="SignalP"/>
    </source>
</evidence>
<evidence type="ECO:0008006" key="4">
    <source>
        <dbReference type="Google" id="ProtNLM"/>
    </source>
</evidence>
<dbReference type="EMBL" id="JAHLJV010000016">
    <property type="protein sequence ID" value="KAK1595292.1"/>
    <property type="molecule type" value="Genomic_DNA"/>
</dbReference>
<feature type="chain" id="PRO_5042173451" description="Secreted protein" evidence="1">
    <location>
        <begin position="24"/>
        <end position="80"/>
    </location>
</feature>
<dbReference type="Proteomes" id="UP001230504">
    <property type="component" value="Unassembled WGS sequence"/>
</dbReference>
<accession>A0AAD8V5S0</accession>
<sequence>MPRCASSGGGFFLSLFFFSLLAGTPTNDARPSCGAATFESASDQPRRLLCGQLQHQLWPIELLAELGIHRLSEQQLRLVV</sequence>
<proteinExistence type="predicted"/>
<name>A0AAD8V5S0_9PEZI</name>
<evidence type="ECO:0000313" key="3">
    <source>
        <dbReference type="Proteomes" id="UP001230504"/>
    </source>
</evidence>
<reference evidence="2" key="1">
    <citation type="submission" date="2021-06" db="EMBL/GenBank/DDBJ databases">
        <title>Comparative genomics, transcriptomics and evolutionary studies reveal genomic signatures of adaptation to plant cell wall in hemibiotrophic fungi.</title>
        <authorList>
            <consortium name="DOE Joint Genome Institute"/>
            <person name="Baroncelli R."/>
            <person name="Diaz J.F."/>
            <person name="Benocci T."/>
            <person name="Peng M."/>
            <person name="Battaglia E."/>
            <person name="Haridas S."/>
            <person name="Andreopoulos W."/>
            <person name="Labutti K."/>
            <person name="Pangilinan J."/>
            <person name="Floch G.L."/>
            <person name="Makela M.R."/>
            <person name="Henrissat B."/>
            <person name="Grigoriev I.V."/>
            <person name="Crouch J.A."/>
            <person name="De Vries R.P."/>
            <person name="Sukno S.A."/>
            <person name="Thon M.R."/>
        </authorList>
    </citation>
    <scope>NUCLEOTIDE SEQUENCE</scope>
    <source>
        <strain evidence="2">CBS 125086</strain>
    </source>
</reference>
<gene>
    <name evidence="2" type="ORF">LY79DRAFT_108818</name>
</gene>
<dbReference type="RefSeq" id="XP_060416339.1">
    <property type="nucleotide sequence ID" value="XM_060550687.1"/>
</dbReference>
<keyword evidence="1" id="KW-0732">Signal</keyword>
<dbReference type="GeneID" id="85434927"/>
<feature type="signal peptide" evidence="1">
    <location>
        <begin position="1"/>
        <end position="23"/>
    </location>
</feature>
<evidence type="ECO:0000313" key="2">
    <source>
        <dbReference type="EMBL" id="KAK1595292.1"/>
    </source>
</evidence>
<dbReference type="AlphaFoldDB" id="A0AAD8V5S0"/>
<organism evidence="2 3">
    <name type="scientific">Colletotrichum navitas</name>
    <dbReference type="NCBI Taxonomy" id="681940"/>
    <lineage>
        <taxon>Eukaryota</taxon>
        <taxon>Fungi</taxon>
        <taxon>Dikarya</taxon>
        <taxon>Ascomycota</taxon>
        <taxon>Pezizomycotina</taxon>
        <taxon>Sordariomycetes</taxon>
        <taxon>Hypocreomycetidae</taxon>
        <taxon>Glomerellales</taxon>
        <taxon>Glomerellaceae</taxon>
        <taxon>Colletotrichum</taxon>
        <taxon>Colletotrichum graminicola species complex</taxon>
    </lineage>
</organism>
<comment type="caution">
    <text evidence="2">The sequence shown here is derived from an EMBL/GenBank/DDBJ whole genome shotgun (WGS) entry which is preliminary data.</text>
</comment>
<protein>
    <recommendedName>
        <fullName evidence="4">Secreted protein</fullName>
    </recommendedName>
</protein>